<gene>
    <name evidence="6" type="primary">gloC</name>
    <name evidence="6" type="ORF">H0A61_02389</name>
</gene>
<reference evidence="6" key="1">
    <citation type="submission" date="2020-07" db="EMBL/GenBank/DDBJ databases">
        <title>Koleobacter methoxysyntrophicus gen. nov., sp. nov., a novel anaerobic bacterium isolated from deep subsurface oil field and proposal of Koleobacterales ord. nov. in the phylum Firmicutes.</title>
        <authorList>
            <person name="Sakamoto S."/>
            <person name="Tamaki H."/>
        </authorList>
    </citation>
    <scope>NUCLEOTIDE SEQUENCE</scope>
    <source>
        <strain evidence="6">NRmbB1</strain>
    </source>
</reference>
<accession>A0A8A0RRI8</accession>
<dbReference type="InterPro" id="IPR036866">
    <property type="entry name" value="RibonucZ/Hydroxyglut_hydro"/>
</dbReference>
<evidence type="ECO:0000256" key="2">
    <source>
        <dbReference type="ARBA" id="ARBA00022723"/>
    </source>
</evidence>
<evidence type="ECO:0000313" key="6">
    <source>
        <dbReference type="EMBL" id="QSQ09997.1"/>
    </source>
</evidence>
<dbReference type="RefSeq" id="WP_206707325.1">
    <property type="nucleotide sequence ID" value="NZ_CP059066.1"/>
</dbReference>
<keyword evidence="2" id="KW-0479">Metal-binding</keyword>
<proteinExistence type="predicted"/>
<comment type="cofactor">
    <cofactor evidence="1">
        <name>Zn(2+)</name>
        <dbReference type="ChEBI" id="CHEBI:29105"/>
    </cofactor>
</comment>
<dbReference type="Gene3D" id="3.60.15.10">
    <property type="entry name" value="Ribonuclease Z/Hydroxyacylglutathione hydrolase-like"/>
    <property type="match status" value="1"/>
</dbReference>
<dbReference type="GO" id="GO:0046872">
    <property type="term" value="F:metal ion binding"/>
    <property type="evidence" value="ECO:0007669"/>
    <property type="project" value="UniProtKB-KW"/>
</dbReference>
<dbReference type="KEGG" id="kme:H0A61_02389"/>
<evidence type="ECO:0000256" key="4">
    <source>
        <dbReference type="ARBA" id="ARBA00022833"/>
    </source>
</evidence>
<dbReference type="GO" id="GO:0004416">
    <property type="term" value="F:hydroxyacylglutathione hydrolase activity"/>
    <property type="evidence" value="ECO:0007669"/>
    <property type="project" value="UniProtKB-EC"/>
</dbReference>
<dbReference type="InterPro" id="IPR001279">
    <property type="entry name" value="Metallo-B-lactamas"/>
</dbReference>
<dbReference type="EC" id="3.1.2.6" evidence="6"/>
<evidence type="ECO:0000256" key="1">
    <source>
        <dbReference type="ARBA" id="ARBA00001947"/>
    </source>
</evidence>
<dbReference type="PANTHER" id="PTHR46233">
    <property type="entry name" value="HYDROXYACYLGLUTATHIONE HYDROLASE GLOC"/>
    <property type="match status" value="1"/>
</dbReference>
<dbReference type="CDD" id="cd06262">
    <property type="entry name" value="metallo-hydrolase-like_MBL-fold"/>
    <property type="match status" value="1"/>
</dbReference>
<protein>
    <submittedName>
        <fullName evidence="6">Hydroxyacylglutathione hydrolase GloC</fullName>
        <ecNumber evidence="6">3.1.2.6</ecNumber>
    </submittedName>
</protein>
<dbReference type="EMBL" id="CP059066">
    <property type="protein sequence ID" value="QSQ09997.1"/>
    <property type="molecule type" value="Genomic_DNA"/>
</dbReference>
<dbReference type="SMART" id="SM00849">
    <property type="entry name" value="Lactamase_B"/>
    <property type="match status" value="1"/>
</dbReference>
<keyword evidence="3 6" id="KW-0378">Hydrolase</keyword>
<dbReference type="Pfam" id="PF00753">
    <property type="entry name" value="Lactamase_B"/>
    <property type="match status" value="1"/>
</dbReference>
<name>A0A8A0RRI8_9FIRM</name>
<keyword evidence="7" id="KW-1185">Reference proteome</keyword>
<keyword evidence="4" id="KW-0862">Zinc</keyword>
<dbReference type="InterPro" id="IPR051453">
    <property type="entry name" value="MBL_Glyoxalase_II"/>
</dbReference>
<dbReference type="AlphaFoldDB" id="A0A8A0RRI8"/>
<dbReference type="PANTHER" id="PTHR46233:SF3">
    <property type="entry name" value="HYDROXYACYLGLUTATHIONE HYDROLASE GLOC"/>
    <property type="match status" value="1"/>
</dbReference>
<dbReference type="SUPFAM" id="SSF56281">
    <property type="entry name" value="Metallo-hydrolase/oxidoreductase"/>
    <property type="match status" value="1"/>
</dbReference>
<evidence type="ECO:0000313" key="7">
    <source>
        <dbReference type="Proteomes" id="UP000662904"/>
    </source>
</evidence>
<evidence type="ECO:0000259" key="5">
    <source>
        <dbReference type="SMART" id="SM00849"/>
    </source>
</evidence>
<sequence length="209" mass="22878">MILENVVVGIYQTNCYIIACQETGNGAVGAVIDPGDQGDLIIQKIKDLGLNIKYIILTHGHLDHIGAVRELKEYTGADILIHEKDAEMLTDCSKNLSVYSENRVIQPKADRFLNDGDKIRVGNLTLTVIHTPGHTPGSISLKTDKYLFTGDTLFSGSIGRTDLPGGSYQQIIKSINEKLMLLNGDLLVLPGHGPETTLNREKVINPFLK</sequence>
<feature type="domain" description="Metallo-beta-lactamase" evidence="5">
    <location>
        <begin position="12"/>
        <end position="192"/>
    </location>
</feature>
<dbReference type="Proteomes" id="UP000662904">
    <property type="component" value="Chromosome"/>
</dbReference>
<organism evidence="6 7">
    <name type="scientific">Koleobacter methoxysyntrophicus</name>
    <dbReference type="NCBI Taxonomy" id="2751313"/>
    <lineage>
        <taxon>Bacteria</taxon>
        <taxon>Bacillati</taxon>
        <taxon>Bacillota</taxon>
        <taxon>Clostridia</taxon>
        <taxon>Koleobacterales</taxon>
        <taxon>Koleobacteraceae</taxon>
        <taxon>Koleobacter</taxon>
    </lineage>
</organism>
<evidence type="ECO:0000256" key="3">
    <source>
        <dbReference type="ARBA" id="ARBA00022801"/>
    </source>
</evidence>